<evidence type="ECO:0000313" key="2">
    <source>
        <dbReference type="EMBL" id="EEW54549.1"/>
    </source>
</evidence>
<keyword evidence="1" id="KW-0472">Membrane</keyword>
<feature type="transmembrane region" description="Helical" evidence="1">
    <location>
        <begin position="12"/>
        <end position="34"/>
    </location>
</feature>
<keyword evidence="5" id="KW-1185">Reference proteome</keyword>
<dbReference type="eggNOG" id="ENOG5030BBI">
    <property type="taxonomic scope" value="Bacteria"/>
</dbReference>
<dbReference type="HOGENOM" id="CLU_2752591_0_0_9"/>
<comment type="caution">
    <text evidence="2">The sequence shown here is derived from an EMBL/GenBank/DDBJ whole genome shotgun (WGS) entry which is preliminary data.</text>
</comment>
<reference evidence="2 4" key="1">
    <citation type="submission" date="2009-09" db="EMBL/GenBank/DDBJ databases">
        <authorList>
            <person name="Qin X."/>
            <person name="Bachman B."/>
            <person name="Battles P."/>
            <person name="Bell A."/>
            <person name="Bess C."/>
            <person name="Bickham C."/>
            <person name="Chaboub L."/>
            <person name="Chen D."/>
            <person name="Coyle M."/>
            <person name="Deiros D.R."/>
            <person name="Dinh H."/>
            <person name="Forbes L."/>
            <person name="Fowler G."/>
            <person name="Francisco L."/>
            <person name="Fu Q."/>
            <person name="Gubbala S."/>
            <person name="Hale W."/>
            <person name="Han Y."/>
            <person name="Hemphill L."/>
            <person name="Highlander S.K."/>
            <person name="Hirani K."/>
            <person name="Hogues M."/>
            <person name="Jackson L."/>
            <person name="Jakkamsetti A."/>
            <person name="Javaid M."/>
            <person name="Jiang H."/>
            <person name="Korchina V."/>
            <person name="Kovar C."/>
            <person name="Lara F."/>
            <person name="Lee S."/>
            <person name="Mata R."/>
            <person name="Mathew T."/>
            <person name="Moen C."/>
            <person name="Morales K."/>
            <person name="Munidasa M."/>
            <person name="Nazareth L."/>
            <person name="Ngo R."/>
            <person name="Nguyen L."/>
            <person name="Okwuonu G."/>
            <person name="Ongeri F."/>
            <person name="Patil S."/>
            <person name="Petrosino J."/>
            <person name="Pham C."/>
            <person name="Pham P."/>
            <person name="Pu L.-L."/>
            <person name="Puazo M."/>
            <person name="Raj R."/>
            <person name="Reid J."/>
            <person name="Rouhana J."/>
            <person name="Saada N."/>
            <person name="Shang Y."/>
            <person name="Simmons D."/>
            <person name="Thornton R."/>
            <person name="Warren J."/>
            <person name="Weissenberger G."/>
            <person name="Zhang J."/>
            <person name="Zhang L."/>
            <person name="Zhou C."/>
            <person name="Zhu D."/>
            <person name="Muzny D."/>
            <person name="Worley K."/>
            <person name="Gibbs R."/>
        </authorList>
    </citation>
    <scope>NUCLEOTIDE SEQUENCE [LARGE SCALE GENOMIC DNA]</scope>
    <source>
        <strain evidence="2 4">DSM 16041</strain>
    </source>
</reference>
<proteinExistence type="predicted"/>
<dbReference type="EMBL" id="AZDK01000025">
    <property type="protein sequence ID" value="KRK57544.1"/>
    <property type="molecule type" value="Genomic_DNA"/>
</dbReference>
<sequence length="70" mass="8197">MKHRLTRKFLKHVAVTDLFIFLALFCYNVLSWLLPVARVRLGEIILILLVVDLCLVSIKLINNYDFGTHR</sequence>
<dbReference type="RefSeq" id="WP_007123599.1">
    <property type="nucleotide sequence ID" value="NZ_AZDK01000025.1"/>
</dbReference>
<dbReference type="Proteomes" id="UP000003675">
    <property type="component" value="Unassembled WGS sequence"/>
</dbReference>
<evidence type="ECO:0000256" key="1">
    <source>
        <dbReference type="SAM" id="Phobius"/>
    </source>
</evidence>
<accession>C8P4P7</accession>
<feature type="transmembrane region" description="Helical" evidence="1">
    <location>
        <begin position="40"/>
        <end position="61"/>
    </location>
</feature>
<organism evidence="2 4">
    <name type="scientific">Limosilactobacillus antri DSM 16041</name>
    <dbReference type="NCBI Taxonomy" id="525309"/>
    <lineage>
        <taxon>Bacteria</taxon>
        <taxon>Bacillati</taxon>
        <taxon>Bacillota</taxon>
        <taxon>Bacilli</taxon>
        <taxon>Lactobacillales</taxon>
        <taxon>Lactobacillaceae</taxon>
        <taxon>Limosilactobacillus</taxon>
    </lineage>
</organism>
<dbReference type="AlphaFoldDB" id="C8P4P7"/>
<name>C8P4P7_9LACO</name>
<gene>
    <name evidence="3" type="ORF">FC31_GL001017</name>
    <name evidence="2" type="ORF">HMPREF0494_0291</name>
</gene>
<reference evidence="3 5" key="2">
    <citation type="journal article" date="2015" name="Genome Announc.">
        <title>Expanding the biotechnology potential of lactobacilli through comparative genomics of 213 strains and associated genera.</title>
        <authorList>
            <person name="Sun Z."/>
            <person name="Harris H.M."/>
            <person name="McCann A."/>
            <person name="Guo C."/>
            <person name="Argimon S."/>
            <person name="Zhang W."/>
            <person name="Yang X."/>
            <person name="Jeffery I.B."/>
            <person name="Cooney J.C."/>
            <person name="Kagawa T.F."/>
            <person name="Liu W."/>
            <person name="Song Y."/>
            <person name="Salvetti E."/>
            <person name="Wrobel A."/>
            <person name="Rasinkangas P."/>
            <person name="Parkhill J."/>
            <person name="Rea M.C."/>
            <person name="O'Sullivan O."/>
            <person name="Ritari J."/>
            <person name="Douillard F.P."/>
            <person name="Paul Ross R."/>
            <person name="Yang R."/>
            <person name="Briner A.E."/>
            <person name="Felis G.E."/>
            <person name="de Vos W.M."/>
            <person name="Barrangou R."/>
            <person name="Klaenhammer T.R."/>
            <person name="Caufield P.W."/>
            <person name="Cui Y."/>
            <person name="Zhang H."/>
            <person name="O'Toole P.W."/>
        </authorList>
    </citation>
    <scope>NUCLEOTIDE SEQUENCE [LARGE SCALE GENOMIC DNA]</scope>
    <source>
        <strain evidence="3 5">DSM 16041</strain>
    </source>
</reference>
<evidence type="ECO:0000313" key="3">
    <source>
        <dbReference type="EMBL" id="KRK57544.1"/>
    </source>
</evidence>
<evidence type="ECO:0000313" key="4">
    <source>
        <dbReference type="Proteomes" id="UP000003675"/>
    </source>
</evidence>
<protein>
    <submittedName>
        <fullName evidence="2">Uncharacterized protein</fullName>
    </submittedName>
</protein>
<dbReference type="OrthoDB" id="9932494at2"/>
<keyword evidence="1" id="KW-0812">Transmembrane</keyword>
<dbReference type="Proteomes" id="UP000051883">
    <property type="component" value="Unassembled WGS sequence"/>
</dbReference>
<keyword evidence="1" id="KW-1133">Transmembrane helix</keyword>
<dbReference type="EMBL" id="ACLL01000008">
    <property type="protein sequence ID" value="EEW54549.1"/>
    <property type="molecule type" value="Genomic_DNA"/>
</dbReference>
<evidence type="ECO:0000313" key="5">
    <source>
        <dbReference type="Proteomes" id="UP000051883"/>
    </source>
</evidence>